<proteinExistence type="predicted"/>
<protein>
    <recommendedName>
        <fullName evidence="3">Cytochrome P450</fullName>
    </recommendedName>
</protein>
<organism evidence="1 2">
    <name type="scientific">Basidiobolus ranarum</name>
    <dbReference type="NCBI Taxonomy" id="34480"/>
    <lineage>
        <taxon>Eukaryota</taxon>
        <taxon>Fungi</taxon>
        <taxon>Fungi incertae sedis</taxon>
        <taxon>Zoopagomycota</taxon>
        <taxon>Entomophthoromycotina</taxon>
        <taxon>Basidiobolomycetes</taxon>
        <taxon>Basidiobolales</taxon>
        <taxon>Basidiobolaceae</taxon>
        <taxon>Basidiobolus</taxon>
    </lineage>
</organism>
<gene>
    <name evidence="1" type="ORF">K7432_012630</name>
</gene>
<keyword evidence="2" id="KW-1185">Reference proteome</keyword>
<name>A0ABR2WKI2_9FUNG</name>
<accession>A0ABR2WKI2</accession>
<reference evidence="1 2" key="1">
    <citation type="submission" date="2023-04" db="EMBL/GenBank/DDBJ databases">
        <title>Genome of Basidiobolus ranarum AG-B5.</title>
        <authorList>
            <person name="Stajich J.E."/>
            <person name="Carter-House D."/>
            <person name="Gryganskyi A."/>
        </authorList>
    </citation>
    <scope>NUCLEOTIDE SEQUENCE [LARGE SCALE GENOMIC DNA]</scope>
    <source>
        <strain evidence="1 2">AG-B5</strain>
    </source>
</reference>
<dbReference type="InterPro" id="IPR036396">
    <property type="entry name" value="Cyt_P450_sf"/>
</dbReference>
<sequence>MDDQEHKEYYPMRFVEDPKLSSRTYGFSKSSRSCIGQEFAMIELRQVMLNIASEAVYISNVVGDYS</sequence>
<dbReference type="EMBL" id="JASJQH010001126">
    <property type="protein sequence ID" value="KAK9762019.1"/>
    <property type="molecule type" value="Genomic_DNA"/>
</dbReference>
<evidence type="ECO:0000313" key="2">
    <source>
        <dbReference type="Proteomes" id="UP001479436"/>
    </source>
</evidence>
<evidence type="ECO:0008006" key="3">
    <source>
        <dbReference type="Google" id="ProtNLM"/>
    </source>
</evidence>
<comment type="caution">
    <text evidence="1">The sequence shown here is derived from an EMBL/GenBank/DDBJ whole genome shotgun (WGS) entry which is preliminary data.</text>
</comment>
<dbReference type="SUPFAM" id="SSF48264">
    <property type="entry name" value="Cytochrome P450"/>
    <property type="match status" value="1"/>
</dbReference>
<evidence type="ECO:0000313" key="1">
    <source>
        <dbReference type="EMBL" id="KAK9762019.1"/>
    </source>
</evidence>
<dbReference type="Gene3D" id="1.10.630.10">
    <property type="entry name" value="Cytochrome P450"/>
    <property type="match status" value="1"/>
</dbReference>
<dbReference type="Proteomes" id="UP001479436">
    <property type="component" value="Unassembled WGS sequence"/>
</dbReference>